<reference evidence="1" key="1">
    <citation type="submission" date="2023-05" db="EMBL/GenBank/DDBJ databases">
        <title>Nepenthes gracilis genome sequencing.</title>
        <authorList>
            <person name="Fukushima K."/>
        </authorList>
    </citation>
    <scope>NUCLEOTIDE SEQUENCE</scope>
    <source>
        <strain evidence="1">SING2019-196</strain>
    </source>
</reference>
<proteinExistence type="predicted"/>
<name>A0AAD3TJW3_NEPGR</name>
<gene>
    <name evidence="1" type="ORF">Nepgr_032327</name>
</gene>
<comment type="caution">
    <text evidence="1">The sequence shown here is derived from an EMBL/GenBank/DDBJ whole genome shotgun (WGS) entry which is preliminary data.</text>
</comment>
<accession>A0AAD3TJW3</accession>
<dbReference type="AlphaFoldDB" id="A0AAD3TJW3"/>
<dbReference type="Proteomes" id="UP001279734">
    <property type="component" value="Unassembled WGS sequence"/>
</dbReference>
<organism evidence="1 2">
    <name type="scientific">Nepenthes gracilis</name>
    <name type="common">Slender pitcher plant</name>
    <dbReference type="NCBI Taxonomy" id="150966"/>
    <lineage>
        <taxon>Eukaryota</taxon>
        <taxon>Viridiplantae</taxon>
        <taxon>Streptophyta</taxon>
        <taxon>Embryophyta</taxon>
        <taxon>Tracheophyta</taxon>
        <taxon>Spermatophyta</taxon>
        <taxon>Magnoliopsida</taxon>
        <taxon>eudicotyledons</taxon>
        <taxon>Gunneridae</taxon>
        <taxon>Pentapetalae</taxon>
        <taxon>Caryophyllales</taxon>
        <taxon>Nepenthaceae</taxon>
        <taxon>Nepenthes</taxon>
    </lineage>
</organism>
<evidence type="ECO:0000313" key="2">
    <source>
        <dbReference type="Proteomes" id="UP001279734"/>
    </source>
</evidence>
<dbReference type="EMBL" id="BSYO01000038">
    <property type="protein sequence ID" value="GMH30484.1"/>
    <property type="molecule type" value="Genomic_DNA"/>
</dbReference>
<evidence type="ECO:0000313" key="1">
    <source>
        <dbReference type="EMBL" id="GMH30484.1"/>
    </source>
</evidence>
<sequence length="84" mass="9002">MAFCVDSVIEDAIAELERVQCPGAILCTPLLKVGAGPGVLLMLTCGCGRATWMCSSPLCPRMLCLRCGGFLWLFVVEQFCSSLV</sequence>
<protein>
    <submittedName>
        <fullName evidence="1">Uncharacterized protein</fullName>
    </submittedName>
</protein>
<keyword evidence="2" id="KW-1185">Reference proteome</keyword>